<feature type="domain" description="Major facilitator superfamily (MFS) profile" evidence="7">
    <location>
        <begin position="22"/>
        <end position="472"/>
    </location>
</feature>
<dbReference type="EMBL" id="JAAXKY010000008">
    <property type="protein sequence ID" value="NMH76395.1"/>
    <property type="molecule type" value="Genomic_DNA"/>
</dbReference>
<keyword evidence="4 6" id="KW-1133">Transmembrane helix</keyword>
<dbReference type="InterPro" id="IPR036259">
    <property type="entry name" value="MFS_trans_sf"/>
</dbReference>
<dbReference type="Gene3D" id="1.20.1250.20">
    <property type="entry name" value="MFS general substrate transporter like domains"/>
    <property type="match status" value="1"/>
</dbReference>
<feature type="transmembrane region" description="Helical" evidence="6">
    <location>
        <begin position="267"/>
        <end position="286"/>
    </location>
</feature>
<sequence>MDAGHAPASTPIERHTGWTPELIGHVAILLLVNVVVDTVITAPLLVLPELLEQFGAGQPAWLNASAMLAGAMWAPLLGRLAALHGRRQILVLSLVLAAAGALICLAAPTLWVFVIGRVVEGAAVASLFLTVGIVRELCAPRLGMVVTGVVTSGNAVIGIVFAFLFATLGEQYGYQVVFITSFVFAVLTAVLVHLRLPKTAPTKTGRVDVAGAVLLGAGLAMVVGYISVGNTNGWLAAAPLALAGLVALAGWYVLARRRADPIIDINGLNRPLVLMLLVVVFGTGAYQSMLQLFSLITQVSPAQGLGYGVAAPAALSILHAVPPIGIVLGGVVSGVLTNRIGAAATLTAGVAIGTIGTLGLFVGVSSLPVAAVCSLLLSLTAGTLVTSGFNLASTLVSLDRDAAVSSLVMTMIAIGSVVFNFVGAAVLDATHVTIAGTSMSSAVGVLTYVGIGTAAFLVAGGMAVLLLKTLRRTVATPTSPVPRTEVRPGGSRNR</sequence>
<evidence type="ECO:0000313" key="8">
    <source>
        <dbReference type="EMBL" id="NMH76395.1"/>
    </source>
</evidence>
<evidence type="ECO:0000256" key="6">
    <source>
        <dbReference type="SAM" id="Phobius"/>
    </source>
</evidence>
<feature type="transmembrane region" description="Helical" evidence="6">
    <location>
        <begin position="121"/>
        <end position="138"/>
    </location>
</feature>
<dbReference type="RefSeq" id="WP_169394475.1">
    <property type="nucleotide sequence ID" value="NZ_BAAAJH010000008.1"/>
</dbReference>
<evidence type="ECO:0000256" key="5">
    <source>
        <dbReference type="ARBA" id="ARBA00023136"/>
    </source>
</evidence>
<keyword evidence="5 6" id="KW-0472">Membrane</keyword>
<dbReference type="Proteomes" id="UP001296706">
    <property type="component" value="Unassembled WGS sequence"/>
</dbReference>
<feature type="transmembrane region" description="Helical" evidence="6">
    <location>
        <begin position="340"/>
        <end position="363"/>
    </location>
</feature>
<feature type="transmembrane region" description="Helical" evidence="6">
    <location>
        <begin position="172"/>
        <end position="194"/>
    </location>
</feature>
<keyword evidence="2" id="KW-0813">Transport</keyword>
<feature type="transmembrane region" description="Helical" evidence="6">
    <location>
        <begin position="145"/>
        <end position="166"/>
    </location>
</feature>
<dbReference type="PANTHER" id="PTHR23501">
    <property type="entry name" value="MAJOR FACILITATOR SUPERFAMILY"/>
    <property type="match status" value="1"/>
</dbReference>
<feature type="transmembrane region" description="Helical" evidence="6">
    <location>
        <begin position="206"/>
        <end position="228"/>
    </location>
</feature>
<dbReference type="SUPFAM" id="SSF103473">
    <property type="entry name" value="MFS general substrate transporter"/>
    <property type="match status" value="1"/>
</dbReference>
<dbReference type="PANTHER" id="PTHR23501:SF191">
    <property type="entry name" value="VACUOLAR BASIC AMINO ACID TRANSPORTER 4"/>
    <property type="match status" value="1"/>
</dbReference>
<evidence type="ECO:0000256" key="1">
    <source>
        <dbReference type="ARBA" id="ARBA00004429"/>
    </source>
</evidence>
<gene>
    <name evidence="8" type="ORF">HF577_04635</name>
</gene>
<keyword evidence="9" id="KW-1185">Reference proteome</keyword>
<accession>A0ABX1R7N9</accession>
<feature type="transmembrane region" description="Helical" evidence="6">
    <location>
        <begin position="22"/>
        <end position="47"/>
    </location>
</feature>
<evidence type="ECO:0000256" key="4">
    <source>
        <dbReference type="ARBA" id="ARBA00022989"/>
    </source>
</evidence>
<dbReference type="Pfam" id="PF07690">
    <property type="entry name" value="MFS_1"/>
    <property type="match status" value="1"/>
</dbReference>
<reference evidence="8 9" key="1">
    <citation type="submission" date="2020-04" db="EMBL/GenBank/DDBJ databases">
        <authorList>
            <person name="Klaysubun C."/>
            <person name="Duangmal K."/>
            <person name="Lipun K."/>
        </authorList>
    </citation>
    <scope>NUCLEOTIDE SEQUENCE [LARGE SCALE GENOMIC DNA]</scope>
    <source>
        <strain evidence="8 9">JCM 11839</strain>
    </source>
</reference>
<dbReference type="InterPro" id="IPR020846">
    <property type="entry name" value="MFS_dom"/>
</dbReference>
<proteinExistence type="predicted"/>
<comment type="subcellular location">
    <subcellularLocation>
        <location evidence="1">Cell inner membrane</location>
        <topology evidence="1">Multi-pass membrane protein</topology>
    </subcellularLocation>
</comment>
<feature type="transmembrane region" description="Helical" evidence="6">
    <location>
        <begin position="306"/>
        <end position="328"/>
    </location>
</feature>
<feature type="transmembrane region" description="Helical" evidence="6">
    <location>
        <begin position="446"/>
        <end position="467"/>
    </location>
</feature>
<keyword evidence="3 6" id="KW-0812">Transmembrane</keyword>
<feature type="transmembrane region" description="Helical" evidence="6">
    <location>
        <begin position="234"/>
        <end position="255"/>
    </location>
</feature>
<dbReference type="InterPro" id="IPR011701">
    <property type="entry name" value="MFS"/>
</dbReference>
<feature type="transmembrane region" description="Helical" evidence="6">
    <location>
        <begin position="89"/>
        <end position="115"/>
    </location>
</feature>
<evidence type="ECO:0000256" key="2">
    <source>
        <dbReference type="ARBA" id="ARBA00022448"/>
    </source>
</evidence>
<dbReference type="PROSITE" id="PS50850">
    <property type="entry name" value="MFS"/>
    <property type="match status" value="1"/>
</dbReference>
<evidence type="ECO:0000313" key="9">
    <source>
        <dbReference type="Proteomes" id="UP001296706"/>
    </source>
</evidence>
<feature type="transmembrane region" description="Helical" evidence="6">
    <location>
        <begin position="404"/>
        <end position="426"/>
    </location>
</feature>
<comment type="caution">
    <text evidence="8">The sequence shown here is derived from an EMBL/GenBank/DDBJ whole genome shotgun (WGS) entry which is preliminary data.</text>
</comment>
<evidence type="ECO:0000256" key="3">
    <source>
        <dbReference type="ARBA" id="ARBA00022692"/>
    </source>
</evidence>
<feature type="transmembrane region" description="Helical" evidence="6">
    <location>
        <begin position="369"/>
        <end position="392"/>
    </location>
</feature>
<evidence type="ECO:0000259" key="7">
    <source>
        <dbReference type="PROSITE" id="PS50850"/>
    </source>
</evidence>
<organism evidence="8 9">
    <name type="scientific">Pseudonocardia xinjiangensis</name>
    <dbReference type="NCBI Taxonomy" id="75289"/>
    <lineage>
        <taxon>Bacteria</taxon>
        <taxon>Bacillati</taxon>
        <taxon>Actinomycetota</taxon>
        <taxon>Actinomycetes</taxon>
        <taxon>Pseudonocardiales</taxon>
        <taxon>Pseudonocardiaceae</taxon>
        <taxon>Pseudonocardia</taxon>
    </lineage>
</organism>
<feature type="transmembrane region" description="Helical" evidence="6">
    <location>
        <begin position="59"/>
        <end position="77"/>
    </location>
</feature>
<name>A0ABX1R7N9_9PSEU</name>
<protein>
    <submittedName>
        <fullName evidence="8">MFS transporter</fullName>
    </submittedName>
</protein>